<evidence type="ECO:0000313" key="1">
    <source>
        <dbReference type="EMBL" id="TCX97218.1"/>
    </source>
</evidence>
<evidence type="ECO:0000313" key="3">
    <source>
        <dbReference type="EMBL" id="TCZ35759.1"/>
    </source>
</evidence>
<comment type="caution">
    <text evidence="3">The sequence shown here is derived from an EMBL/GenBank/DDBJ whole genome shotgun (WGS) entry which is preliminary data.</text>
</comment>
<organism evidence="3">
    <name type="scientific">Klebsiella pneumoniae</name>
    <dbReference type="NCBI Taxonomy" id="573"/>
    <lineage>
        <taxon>Bacteria</taxon>
        <taxon>Pseudomonadati</taxon>
        <taxon>Pseudomonadota</taxon>
        <taxon>Gammaproteobacteria</taxon>
        <taxon>Enterobacterales</taxon>
        <taxon>Enterobacteriaceae</taxon>
        <taxon>Klebsiella/Raoultella group</taxon>
        <taxon>Klebsiella</taxon>
        <taxon>Klebsiella pneumoniae complex</taxon>
    </lineage>
</organism>
<sequence length="189" mass="21499">MDKERKRSFGGDVKEPIIERIFSLVERYPSRNEAAKAWGININTLQNYYKRRDIAPTPRKQLLEVIANHEGVSLDWLIEGTGEPPVNTKKEHKKERIHSGLSDPDARLATLFSILSDEEKQSLFEIVVRKGVDTVLRLRDDRNIKLLQCNDVEKERLLVWLDSGMKKEAFEASEVVAETGLANSGKKAG</sequence>
<dbReference type="EMBL" id="SDCV01000010">
    <property type="protein sequence ID" value="TCY06991.1"/>
    <property type="molecule type" value="Genomic_DNA"/>
</dbReference>
<evidence type="ECO:0000313" key="2">
    <source>
        <dbReference type="EMBL" id="TCY06991.1"/>
    </source>
</evidence>
<dbReference type="InterPro" id="IPR010982">
    <property type="entry name" value="Lambda_DNA-bd_dom_sf"/>
</dbReference>
<name>A0A483Z8P4_KLEPN</name>
<dbReference type="RefSeq" id="WP_131935552.1">
    <property type="nucleotide sequence ID" value="NZ_JAGTOD010000005.1"/>
</dbReference>
<reference evidence="3" key="1">
    <citation type="submission" date="2019-01" db="EMBL/GenBank/DDBJ databases">
        <authorList>
            <person name="Lista F."/>
            <person name="Anselmo A."/>
        </authorList>
    </citation>
    <scope>NUCLEOTIDE SEQUENCE</scope>
    <source>
        <strain evidence="4">1R</strain>
        <strain evidence="2">1S</strain>
        <strain evidence="3">3R</strain>
        <strain evidence="1">4S</strain>
    </source>
</reference>
<dbReference type="EMBL" id="SDDS01000010">
    <property type="protein sequence ID" value="TCZ35759.1"/>
    <property type="molecule type" value="Genomic_DNA"/>
</dbReference>
<evidence type="ECO:0008006" key="5">
    <source>
        <dbReference type="Google" id="ProtNLM"/>
    </source>
</evidence>
<proteinExistence type="predicted"/>
<dbReference type="AlphaFoldDB" id="A0A483Z8P4"/>
<evidence type="ECO:0000313" key="4">
    <source>
        <dbReference type="EMBL" id="TCZ68728.1"/>
    </source>
</evidence>
<accession>A0A483Z8P4</accession>
<dbReference type="GO" id="GO:0003677">
    <property type="term" value="F:DNA binding"/>
    <property type="evidence" value="ECO:0007669"/>
    <property type="project" value="InterPro"/>
</dbReference>
<dbReference type="Gene3D" id="1.10.260.40">
    <property type="entry name" value="lambda repressor-like DNA-binding domains"/>
    <property type="match status" value="1"/>
</dbReference>
<dbReference type="EMBL" id="SDCS01000018">
    <property type="protein sequence ID" value="TCX97218.1"/>
    <property type="molecule type" value="Genomic_DNA"/>
</dbReference>
<dbReference type="EMBL" id="SDDU01000012">
    <property type="protein sequence ID" value="TCZ68728.1"/>
    <property type="molecule type" value="Genomic_DNA"/>
</dbReference>
<protein>
    <recommendedName>
        <fullName evidence="5">Regulatory protein</fullName>
    </recommendedName>
</protein>
<gene>
    <name evidence="2" type="ORF">ETE68_12480</name>
    <name evidence="1" type="ORF">ETE73_17125</name>
    <name evidence="3" type="ORF">ETH54_07465</name>
    <name evidence="4" type="ORF">ETH64_13695</name>
</gene>